<organism evidence="1 2">
    <name type="scientific">Acaulospora colombiana</name>
    <dbReference type="NCBI Taxonomy" id="27376"/>
    <lineage>
        <taxon>Eukaryota</taxon>
        <taxon>Fungi</taxon>
        <taxon>Fungi incertae sedis</taxon>
        <taxon>Mucoromycota</taxon>
        <taxon>Glomeromycotina</taxon>
        <taxon>Glomeromycetes</taxon>
        <taxon>Diversisporales</taxon>
        <taxon>Acaulosporaceae</taxon>
        <taxon>Acaulospora</taxon>
    </lineage>
</organism>
<reference evidence="1" key="1">
    <citation type="submission" date="2021-06" db="EMBL/GenBank/DDBJ databases">
        <authorList>
            <person name="Kallberg Y."/>
            <person name="Tangrot J."/>
            <person name="Rosling A."/>
        </authorList>
    </citation>
    <scope>NUCLEOTIDE SEQUENCE</scope>
    <source>
        <strain evidence="1">CL356</strain>
    </source>
</reference>
<keyword evidence="2" id="KW-1185">Reference proteome</keyword>
<accession>A0ACA9KX65</accession>
<proteinExistence type="predicted"/>
<name>A0ACA9KX65_9GLOM</name>
<dbReference type="EMBL" id="CAJVPT010003713">
    <property type="protein sequence ID" value="CAG8499135.1"/>
    <property type="molecule type" value="Genomic_DNA"/>
</dbReference>
<evidence type="ECO:0000313" key="2">
    <source>
        <dbReference type="Proteomes" id="UP000789525"/>
    </source>
</evidence>
<gene>
    <name evidence="1" type="ORF">ACOLOM_LOCUS2717</name>
</gene>
<comment type="caution">
    <text evidence="1">The sequence shown here is derived from an EMBL/GenBank/DDBJ whole genome shotgun (WGS) entry which is preliminary data.</text>
</comment>
<sequence length="337" mass="36961">MSSSTVTVVSAPGKVLIIGGYLILDRLYQGLTIGTDARFYTVIKTGNGRSKITVHSPQFNDATWEYQINDSGQVEAIRNSFVEITVKYSLSVIATRILGQKFNEIVNQGLEIYIVGSNDFYSQRGQDNVDGEIVNRIVDPASGSWDNEVVSTALPPRFTLIVADVDVGSNTPSLVGKVIAWRKANPEQAKVLWDTLASHNYTVIDSLRELVKEYEDNKLGYEKAMEICSDVKGTEKIRQLLRDMSTFSGAPIEPPEQTRLLDACAKVPGVIMAGVPGAGGYDAIFCIGIGTKFVEKVEDLWFNWEEMKVGPLLANESSEGLKVENLNDVKGLINVTS</sequence>
<dbReference type="Proteomes" id="UP000789525">
    <property type="component" value="Unassembled WGS sequence"/>
</dbReference>
<evidence type="ECO:0000313" key="1">
    <source>
        <dbReference type="EMBL" id="CAG8499135.1"/>
    </source>
</evidence>
<protein>
    <submittedName>
        <fullName evidence="1">10957_t:CDS:1</fullName>
    </submittedName>
</protein>